<dbReference type="GO" id="GO:0044780">
    <property type="term" value="P:bacterial-type flagellum assembly"/>
    <property type="evidence" value="ECO:0007669"/>
    <property type="project" value="UniProtKB-UniRule"/>
</dbReference>
<accession>K9H7W8</accession>
<feature type="transmembrane region" description="Helical" evidence="10">
    <location>
        <begin position="80"/>
        <end position="102"/>
    </location>
</feature>
<evidence type="ECO:0000256" key="4">
    <source>
        <dbReference type="ARBA" id="ARBA00022475"/>
    </source>
</evidence>
<feature type="transmembrane region" description="Helical" evidence="10">
    <location>
        <begin position="123"/>
        <end position="147"/>
    </location>
</feature>
<dbReference type="GO" id="GO:0009425">
    <property type="term" value="C:bacterial-type flagellum basal body"/>
    <property type="evidence" value="ECO:0007669"/>
    <property type="project" value="UniProtKB-SubCell"/>
</dbReference>
<evidence type="ECO:0000313" key="11">
    <source>
        <dbReference type="EMBL" id="EKV26678.1"/>
    </source>
</evidence>
<keyword evidence="11" id="KW-0966">Cell projection</keyword>
<evidence type="ECO:0000256" key="9">
    <source>
        <dbReference type="NCBIfam" id="TIGR01400"/>
    </source>
</evidence>
<evidence type="ECO:0000256" key="3">
    <source>
        <dbReference type="ARBA" id="ARBA00021717"/>
    </source>
</evidence>
<evidence type="ECO:0000256" key="2">
    <source>
        <dbReference type="ARBA" id="ARBA00009772"/>
    </source>
</evidence>
<dbReference type="STRING" id="1238182.C882_2187"/>
<dbReference type="OrthoDB" id="9779817at2"/>
<dbReference type="eggNOG" id="COG1684">
    <property type="taxonomic scope" value="Bacteria"/>
</dbReference>
<keyword evidence="6 10" id="KW-1133">Transmembrane helix</keyword>
<keyword evidence="12" id="KW-1185">Reference proteome</keyword>
<protein>
    <recommendedName>
        <fullName evidence="3 9">Flagellar biosynthetic protein FliR</fullName>
    </recommendedName>
</protein>
<dbReference type="RefSeq" id="WP_009542582.1">
    <property type="nucleotide sequence ID" value="NZ_ANHY01000025.1"/>
</dbReference>
<dbReference type="PANTHER" id="PTHR30065">
    <property type="entry name" value="FLAGELLAR BIOSYNTHETIC PROTEIN FLIR"/>
    <property type="match status" value="1"/>
</dbReference>
<sequence length="258" mass="27874">MTLDEFLVTNIFAFMLVFARLGAMFMFLPGFSATYVNRKTRLAIALLLTLVVAPVVLPVLPAMPEGTAQMLLLLMHEVLIGLFMGLFAQVLMAALTVAGTSIGRDAGLMNAMVFDPVTESQGAVVISFLTLVALVLLFALEIHHLMIQALVSSYAMFTPGGDSFILADVVNVLTQGLDDAFQIGLQIASPFLVFNLTFQVGMGLLSRLSPQMNVFFIALPLQIMVGLVVLAVALPAMMLVFMRFFETRFTAFLPGLGG</sequence>
<organism evidence="11 12">
    <name type="scientific">Caenispirillum salinarum AK4</name>
    <dbReference type="NCBI Taxonomy" id="1238182"/>
    <lineage>
        <taxon>Bacteria</taxon>
        <taxon>Pseudomonadati</taxon>
        <taxon>Pseudomonadota</taxon>
        <taxon>Alphaproteobacteria</taxon>
        <taxon>Rhodospirillales</taxon>
        <taxon>Novispirillaceae</taxon>
        <taxon>Caenispirillum</taxon>
    </lineage>
</organism>
<feature type="transmembrane region" description="Helical" evidence="10">
    <location>
        <begin position="6"/>
        <end position="28"/>
    </location>
</feature>
<keyword evidence="11" id="KW-0282">Flagellum</keyword>
<comment type="caution">
    <text evidence="11">The sequence shown here is derived from an EMBL/GenBank/DDBJ whole genome shotgun (WGS) entry which is preliminary data.</text>
</comment>
<dbReference type="GO" id="GO:0006605">
    <property type="term" value="P:protein targeting"/>
    <property type="evidence" value="ECO:0007669"/>
    <property type="project" value="UniProtKB-UniRule"/>
</dbReference>
<dbReference type="Pfam" id="PF01311">
    <property type="entry name" value="Bac_export_1"/>
    <property type="match status" value="1"/>
</dbReference>
<keyword evidence="5 10" id="KW-0812">Transmembrane</keyword>
<evidence type="ECO:0000256" key="10">
    <source>
        <dbReference type="RuleBase" id="RU362071"/>
    </source>
</evidence>
<feature type="transmembrane region" description="Helical" evidence="10">
    <location>
        <begin position="40"/>
        <end position="60"/>
    </location>
</feature>
<dbReference type="InterPro" id="IPR006303">
    <property type="entry name" value="FliR"/>
</dbReference>
<dbReference type="InterPro" id="IPR002010">
    <property type="entry name" value="T3SS_IM_R"/>
</dbReference>
<dbReference type="EMBL" id="ANHY01000025">
    <property type="protein sequence ID" value="EKV26678.1"/>
    <property type="molecule type" value="Genomic_DNA"/>
</dbReference>
<reference evidence="11 12" key="1">
    <citation type="journal article" date="2013" name="Genome Announc.">
        <title>Draft Genome Sequence of an Alphaproteobacterium, Caenispirillum salinarum AK4(T), Isolated from a Solar Saltern.</title>
        <authorList>
            <person name="Khatri I."/>
            <person name="Singh A."/>
            <person name="Korpole S."/>
            <person name="Pinnaka A.K."/>
            <person name="Subramanian S."/>
        </authorList>
    </citation>
    <scope>NUCLEOTIDE SEQUENCE [LARGE SCALE GENOMIC DNA]</scope>
    <source>
        <strain evidence="11 12">AK4</strain>
    </source>
</reference>
<keyword evidence="7 10" id="KW-0472">Membrane</keyword>
<evidence type="ECO:0000256" key="5">
    <source>
        <dbReference type="ARBA" id="ARBA00022692"/>
    </source>
</evidence>
<keyword evidence="11" id="KW-0969">Cilium</keyword>
<evidence type="ECO:0000313" key="12">
    <source>
        <dbReference type="Proteomes" id="UP000009881"/>
    </source>
</evidence>
<proteinExistence type="inferred from homology"/>
<dbReference type="Proteomes" id="UP000009881">
    <property type="component" value="Unassembled WGS sequence"/>
</dbReference>
<dbReference type="PRINTS" id="PR00953">
    <property type="entry name" value="TYPE3IMRPROT"/>
</dbReference>
<feature type="transmembrane region" description="Helical" evidence="10">
    <location>
        <begin position="217"/>
        <end position="245"/>
    </location>
</feature>
<evidence type="ECO:0000256" key="8">
    <source>
        <dbReference type="ARBA" id="ARBA00023143"/>
    </source>
</evidence>
<comment type="subcellular location">
    <subcellularLocation>
        <location evidence="10">Cell membrane</location>
        <topology evidence="10">Multi-pass membrane protein</topology>
    </subcellularLocation>
    <subcellularLocation>
        <location evidence="10">Bacterial flagellum basal body</location>
    </subcellularLocation>
</comment>
<evidence type="ECO:0000256" key="7">
    <source>
        <dbReference type="ARBA" id="ARBA00023136"/>
    </source>
</evidence>
<keyword evidence="4 10" id="KW-1003">Cell membrane</keyword>
<evidence type="ECO:0000256" key="6">
    <source>
        <dbReference type="ARBA" id="ARBA00022989"/>
    </source>
</evidence>
<comment type="function">
    <text evidence="1 10">Role in flagellar biosynthesis.</text>
</comment>
<dbReference type="NCBIfam" id="TIGR01400">
    <property type="entry name" value="fliR"/>
    <property type="match status" value="1"/>
</dbReference>
<name>K9H7W8_9PROT</name>
<feature type="transmembrane region" description="Helical" evidence="10">
    <location>
        <begin position="183"/>
        <end position="205"/>
    </location>
</feature>
<keyword evidence="8 10" id="KW-0975">Bacterial flagellum</keyword>
<dbReference type="GO" id="GO:0005886">
    <property type="term" value="C:plasma membrane"/>
    <property type="evidence" value="ECO:0007669"/>
    <property type="project" value="UniProtKB-SubCell"/>
</dbReference>
<comment type="similarity">
    <text evidence="2 10">Belongs to the FliR/MopE/SpaR family.</text>
</comment>
<evidence type="ECO:0000256" key="1">
    <source>
        <dbReference type="ARBA" id="ARBA00002578"/>
    </source>
</evidence>
<gene>
    <name evidence="11" type="ORF">C882_2187</name>
</gene>
<dbReference type="PANTHER" id="PTHR30065:SF8">
    <property type="entry name" value="FLAGELLAR BIOSYNTHETIC PROTEIN FLIR"/>
    <property type="match status" value="1"/>
</dbReference>
<dbReference type="AlphaFoldDB" id="K9H7W8"/>